<keyword evidence="2" id="KW-1185">Reference proteome</keyword>
<proteinExistence type="predicted"/>
<dbReference type="Proteomes" id="UP000324222">
    <property type="component" value="Unassembled WGS sequence"/>
</dbReference>
<evidence type="ECO:0000313" key="2">
    <source>
        <dbReference type="Proteomes" id="UP000324222"/>
    </source>
</evidence>
<reference evidence="1 2" key="1">
    <citation type="submission" date="2019-05" db="EMBL/GenBank/DDBJ databases">
        <title>Another draft genome of Portunus trituberculatus and its Hox gene families provides insights of decapod evolution.</title>
        <authorList>
            <person name="Jeong J.-H."/>
            <person name="Song I."/>
            <person name="Kim S."/>
            <person name="Choi T."/>
            <person name="Kim D."/>
            <person name="Ryu S."/>
            <person name="Kim W."/>
        </authorList>
    </citation>
    <scope>NUCLEOTIDE SEQUENCE [LARGE SCALE GENOMIC DNA]</scope>
    <source>
        <tissue evidence="1">Muscle</tissue>
    </source>
</reference>
<dbReference type="AlphaFoldDB" id="A0A5B7JPL7"/>
<sequence>MELSAIRLMHQTRMLQDPDIHTILKGTPRPFGKCTHFVVGGERLVLQPPLSRGRGMLMGLQYGDMNHMVAVYRCHDGNYIYHDSQDSPPHPAFLEYCLRNGISKL</sequence>
<comment type="caution">
    <text evidence="1">The sequence shown here is derived from an EMBL/GenBank/DDBJ whole genome shotgun (WGS) entry which is preliminary data.</text>
</comment>
<evidence type="ECO:0000313" key="1">
    <source>
        <dbReference type="EMBL" id="MPC95057.1"/>
    </source>
</evidence>
<name>A0A5B7JPL7_PORTR</name>
<organism evidence="1 2">
    <name type="scientific">Portunus trituberculatus</name>
    <name type="common">Swimming crab</name>
    <name type="synonym">Neptunus trituberculatus</name>
    <dbReference type="NCBI Taxonomy" id="210409"/>
    <lineage>
        <taxon>Eukaryota</taxon>
        <taxon>Metazoa</taxon>
        <taxon>Ecdysozoa</taxon>
        <taxon>Arthropoda</taxon>
        <taxon>Crustacea</taxon>
        <taxon>Multicrustacea</taxon>
        <taxon>Malacostraca</taxon>
        <taxon>Eumalacostraca</taxon>
        <taxon>Eucarida</taxon>
        <taxon>Decapoda</taxon>
        <taxon>Pleocyemata</taxon>
        <taxon>Brachyura</taxon>
        <taxon>Eubrachyura</taxon>
        <taxon>Portunoidea</taxon>
        <taxon>Portunidae</taxon>
        <taxon>Portuninae</taxon>
        <taxon>Portunus</taxon>
    </lineage>
</organism>
<protein>
    <submittedName>
        <fullName evidence="1">Uncharacterized protein</fullName>
    </submittedName>
</protein>
<gene>
    <name evidence="1" type="ORF">E2C01_090252</name>
</gene>
<accession>A0A5B7JPL7</accession>
<dbReference type="EMBL" id="VSRR010100873">
    <property type="protein sequence ID" value="MPC95057.1"/>
    <property type="molecule type" value="Genomic_DNA"/>
</dbReference>